<keyword evidence="2" id="KW-1185">Reference proteome</keyword>
<dbReference type="InterPro" id="IPR006448">
    <property type="entry name" value="Phage_term_ssu_P27"/>
</dbReference>
<proteinExistence type="predicted"/>
<reference evidence="1 2" key="1">
    <citation type="submission" date="2020-10" db="EMBL/GenBank/DDBJ databases">
        <title>Draft genome of Ramlibacter aquaticus LMG 30558.</title>
        <authorList>
            <person name="Props R."/>
        </authorList>
    </citation>
    <scope>NUCLEOTIDE SEQUENCE [LARGE SCALE GENOMIC DNA]</scope>
    <source>
        <strain evidence="1 2">LMG 30558</strain>
    </source>
</reference>
<dbReference type="Pfam" id="PF05119">
    <property type="entry name" value="Terminase_4"/>
    <property type="match status" value="1"/>
</dbReference>
<name>A0ABR9SJD9_9BURK</name>
<dbReference type="Proteomes" id="UP000715965">
    <property type="component" value="Unassembled WGS sequence"/>
</dbReference>
<protein>
    <submittedName>
        <fullName evidence="1">P27 family phage terminase small subunit</fullName>
    </submittedName>
</protein>
<evidence type="ECO:0000313" key="1">
    <source>
        <dbReference type="EMBL" id="MBE7942486.1"/>
    </source>
</evidence>
<accession>A0ABR9SJD9</accession>
<dbReference type="RefSeq" id="WP_193782038.1">
    <property type="nucleotide sequence ID" value="NZ_JADDOJ010000103.1"/>
</dbReference>
<sequence length="131" mass="14400">MFDIAKEDWTYAVENAPSGLLSALDAPVLKRRANCTGLYCQLLSKITRAGVAGMIVKMPSGILRRSPLMGVIRDLAQEMKGYEFEMGFTPASRSPVPQEAVDKNDLWAEIAGRLGLRLCPIRGDHHQSIKA</sequence>
<evidence type="ECO:0000313" key="2">
    <source>
        <dbReference type="Proteomes" id="UP000715965"/>
    </source>
</evidence>
<organism evidence="1 2">
    <name type="scientific">Ramlibacter aquaticus</name>
    <dbReference type="NCBI Taxonomy" id="2780094"/>
    <lineage>
        <taxon>Bacteria</taxon>
        <taxon>Pseudomonadati</taxon>
        <taxon>Pseudomonadota</taxon>
        <taxon>Betaproteobacteria</taxon>
        <taxon>Burkholderiales</taxon>
        <taxon>Comamonadaceae</taxon>
        <taxon>Ramlibacter</taxon>
    </lineage>
</organism>
<gene>
    <name evidence="1" type="ORF">IM725_18115</name>
</gene>
<dbReference type="EMBL" id="JADDOJ010000103">
    <property type="protein sequence ID" value="MBE7942486.1"/>
    <property type="molecule type" value="Genomic_DNA"/>
</dbReference>
<comment type="caution">
    <text evidence="1">The sequence shown here is derived from an EMBL/GenBank/DDBJ whole genome shotgun (WGS) entry which is preliminary data.</text>
</comment>